<dbReference type="InterPro" id="IPR051533">
    <property type="entry name" value="WaaL-like"/>
</dbReference>
<feature type="transmembrane region" description="Helical" evidence="5">
    <location>
        <begin position="537"/>
        <end position="562"/>
    </location>
</feature>
<reference evidence="7" key="1">
    <citation type="submission" date="2021-12" db="EMBL/GenBank/DDBJ databases">
        <authorList>
            <person name="Criscuolo A."/>
        </authorList>
    </citation>
    <scope>NUCLEOTIDE SEQUENCE</scope>
    <source>
        <strain evidence="7">CIP111894</strain>
    </source>
</reference>
<feature type="transmembrane region" description="Helical" evidence="5">
    <location>
        <begin position="143"/>
        <end position="161"/>
    </location>
</feature>
<dbReference type="PANTHER" id="PTHR37422:SF13">
    <property type="entry name" value="LIPOPOLYSACCHARIDE BIOSYNTHESIS PROTEIN PA4999-RELATED"/>
    <property type="match status" value="1"/>
</dbReference>
<dbReference type="Gene3D" id="1.25.40.10">
    <property type="entry name" value="Tetratricopeptide repeat domain"/>
    <property type="match status" value="1"/>
</dbReference>
<evidence type="ECO:0000313" key="7">
    <source>
        <dbReference type="EMBL" id="CAH1059490.1"/>
    </source>
</evidence>
<evidence type="ECO:0000313" key="8">
    <source>
        <dbReference type="Proteomes" id="UP000838749"/>
    </source>
</evidence>
<keyword evidence="4 5" id="KW-0472">Membrane</keyword>
<feature type="transmembrane region" description="Helical" evidence="5">
    <location>
        <begin position="86"/>
        <end position="108"/>
    </location>
</feature>
<feature type="transmembrane region" description="Helical" evidence="5">
    <location>
        <begin position="226"/>
        <end position="244"/>
    </location>
</feature>
<feature type="transmembrane region" description="Helical" evidence="5">
    <location>
        <begin position="485"/>
        <end position="501"/>
    </location>
</feature>
<feature type="transmembrane region" description="Helical" evidence="5">
    <location>
        <begin position="55"/>
        <end position="74"/>
    </location>
</feature>
<sequence length="917" mass="102760">MSKPVYGKNAAQSRNVEKIASPIWALVVAFILFLCWAPFQVGLFNGQQLDFEKPIYVSALLSGLLLLVCLGLYFKKIKLDEQRDLVALASILLPLTYALSLFVAVSHYMAMNMLFIQSMYVAVFIIAFYLLKQKQVNVVIQNAILAIAYFIVGFGLLNWLGSNKLAGALVGWFSNTVRNDIYLDAVMTDSNGLRLTSIFQYANTYAAFLMAFLFVAIFALIRSKKWYRTLTHSFMLVPIIVSILLTLSRGGLVLLPVVFILLLLFLKPAQQILWILHLGVAGIVSLLITTPVTNLGLELNTNFTSSAALKGWGYLLGASLAVAALSWIIQRFVAPWLEKKLSNWSSRKLTGLWIPLGSVALVGIVAFLLIGTSAKNILPSNMTTRLENINFQQHSVLERITFYKDAIKVVKDYPILGAGGGGWSSLYEHYQNNPYTSRQVHNFFLQYLIEVGILGFIVFMGFILYIFYKYIRGYVKRDKNDFENGFFYLIIALSILVHSLLDFNMSYAFMGILVFLGLAGMAVVMDSKQLRKNWNRTGFRLGYSAILTLGTVFLLFLSISYIGSSNAALKGKNLIRVSTSYEEIKTPLSEALKNRPNHPESVISLSTLDMTVFNQTQDEQFLNEAYNVLTRALKDEPYNKYLLAQMVSYYDIKGQSDLAYSVYLDNADKFSWDINWYDTLINRSFALGQQALNQKDEVKKEKYFTEELEAYNHVLTGVEHLKTLPPEQLQGRPFSVTPTIALNVGKMQLLSGQEDAAKSTLKLSSDANYTDIMNSETPWNIDWYSSLISRSFDLGQAAYAQQDNVDRIENMKAGFAVGLLAYNHVLTDNDPSKTLAPDVTLKVGKMQYMSGQIQKAISILKPALSQDFADATNREIARWYLAALTKTGGEDQAIYDSLITADPAEAAQIEAIANSQF</sequence>
<comment type="caution">
    <text evidence="7">The sequence shown here is derived from an EMBL/GenBank/DDBJ whole genome shotgun (WGS) entry which is preliminary data.</text>
</comment>
<protein>
    <recommendedName>
        <fullName evidence="6">O-antigen ligase-related domain-containing protein</fullName>
    </recommendedName>
</protein>
<evidence type="ECO:0000256" key="5">
    <source>
        <dbReference type="SAM" id="Phobius"/>
    </source>
</evidence>
<gene>
    <name evidence="7" type="ORF">PAECIP111894_05699</name>
</gene>
<dbReference type="Pfam" id="PF04932">
    <property type="entry name" value="Wzy_C"/>
    <property type="match status" value="1"/>
</dbReference>
<evidence type="ECO:0000256" key="4">
    <source>
        <dbReference type="ARBA" id="ARBA00023136"/>
    </source>
</evidence>
<feature type="transmembrane region" description="Helical" evidence="5">
    <location>
        <begin position="114"/>
        <end position="131"/>
    </location>
</feature>
<organism evidence="7 8">
    <name type="scientific">Paenibacillus pseudetheri</name>
    <dbReference type="NCBI Taxonomy" id="2897682"/>
    <lineage>
        <taxon>Bacteria</taxon>
        <taxon>Bacillati</taxon>
        <taxon>Bacillota</taxon>
        <taxon>Bacilli</taxon>
        <taxon>Bacillales</taxon>
        <taxon>Paenibacillaceae</taxon>
        <taxon>Paenibacillus</taxon>
    </lineage>
</organism>
<evidence type="ECO:0000256" key="2">
    <source>
        <dbReference type="ARBA" id="ARBA00022692"/>
    </source>
</evidence>
<feature type="domain" description="O-antigen ligase-related" evidence="6">
    <location>
        <begin position="331"/>
        <end position="460"/>
    </location>
</feature>
<keyword evidence="8" id="KW-1185">Reference proteome</keyword>
<feature type="transmembrane region" description="Helical" evidence="5">
    <location>
        <begin position="250"/>
        <end position="266"/>
    </location>
</feature>
<dbReference type="PANTHER" id="PTHR37422">
    <property type="entry name" value="TEICHURONIC ACID BIOSYNTHESIS PROTEIN TUAE"/>
    <property type="match status" value="1"/>
</dbReference>
<dbReference type="InterPro" id="IPR007016">
    <property type="entry name" value="O-antigen_ligase-rel_domated"/>
</dbReference>
<proteinExistence type="predicted"/>
<dbReference type="Proteomes" id="UP000838749">
    <property type="component" value="Unassembled WGS sequence"/>
</dbReference>
<keyword evidence="3 5" id="KW-1133">Transmembrane helix</keyword>
<dbReference type="InterPro" id="IPR011990">
    <property type="entry name" value="TPR-like_helical_dom_sf"/>
</dbReference>
<evidence type="ECO:0000256" key="3">
    <source>
        <dbReference type="ARBA" id="ARBA00022989"/>
    </source>
</evidence>
<feature type="transmembrane region" description="Helical" evidence="5">
    <location>
        <begin position="444"/>
        <end position="465"/>
    </location>
</feature>
<feature type="transmembrane region" description="Helical" evidence="5">
    <location>
        <begin position="507"/>
        <end position="525"/>
    </location>
</feature>
<dbReference type="RefSeq" id="WP_234541453.1">
    <property type="nucleotide sequence ID" value="NZ_CAKMAB010000058.1"/>
</dbReference>
<feature type="transmembrane region" description="Helical" evidence="5">
    <location>
        <begin position="21"/>
        <end position="43"/>
    </location>
</feature>
<keyword evidence="2 5" id="KW-0812">Transmembrane</keyword>
<feature type="transmembrane region" description="Helical" evidence="5">
    <location>
        <begin position="273"/>
        <end position="292"/>
    </location>
</feature>
<feature type="transmembrane region" description="Helical" evidence="5">
    <location>
        <begin position="312"/>
        <end position="329"/>
    </location>
</feature>
<name>A0ABM9BM74_9BACL</name>
<feature type="transmembrane region" description="Helical" evidence="5">
    <location>
        <begin position="350"/>
        <end position="370"/>
    </location>
</feature>
<evidence type="ECO:0000259" key="6">
    <source>
        <dbReference type="Pfam" id="PF04932"/>
    </source>
</evidence>
<evidence type="ECO:0000256" key="1">
    <source>
        <dbReference type="ARBA" id="ARBA00004141"/>
    </source>
</evidence>
<dbReference type="EMBL" id="CAKMAB010000058">
    <property type="protein sequence ID" value="CAH1059490.1"/>
    <property type="molecule type" value="Genomic_DNA"/>
</dbReference>
<feature type="transmembrane region" description="Helical" evidence="5">
    <location>
        <begin position="198"/>
        <end position="221"/>
    </location>
</feature>
<comment type="subcellular location">
    <subcellularLocation>
        <location evidence="1">Membrane</location>
        <topology evidence="1">Multi-pass membrane protein</topology>
    </subcellularLocation>
</comment>
<accession>A0ABM9BM74</accession>